<dbReference type="InterPro" id="IPR046288">
    <property type="entry name" value="DUF6325"/>
</dbReference>
<accession>A0A1H7UK04</accession>
<dbReference type="STRING" id="235985.SAMN05414137_1169"/>
<name>A0A1H7UK04_STRJI</name>
<dbReference type="OrthoDB" id="1779644at2"/>
<sequence length="147" mass="15668">MSTPSTPAYGPVEYAVIAFPGNRFTGEIATELTKLTSQGIVRVIDITFIKRDADGATEIVELEDLDDFESGPFADVDGEVTGLLSQEDLEQVAEEIPPNSSAAIIVWEDVWATALSQALRRADGILVAHERIPAAVVEQSVAAARAA</sequence>
<gene>
    <name evidence="1" type="ORF">SAMN05414137_1169</name>
</gene>
<protein>
    <recommendedName>
        <fullName evidence="3">DUF1269 domain-containing protein</fullName>
    </recommendedName>
</protein>
<evidence type="ECO:0000313" key="2">
    <source>
        <dbReference type="Proteomes" id="UP000183015"/>
    </source>
</evidence>
<keyword evidence="2" id="KW-1185">Reference proteome</keyword>
<dbReference type="RefSeq" id="WP_042447414.1">
    <property type="nucleotide sequence ID" value="NZ_BBPN01000012.1"/>
</dbReference>
<dbReference type="eggNOG" id="COG4803">
    <property type="taxonomic scope" value="Bacteria"/>
</dbReference>
<reference evidence="2" key="1">
    <citation type="submission" date="2016-10" db="EMBL/GenBank/DDBJ databases">
        <authorList>
            <person name="Varghese N."/>
        </authorList>
    </citation>
    <scope>NUCLEOTIDE SEQUENCE [LARGE SCALE GENOMIC DNA]</scope>
    <source>
        <strain evidence="2">DSM 45096 / BCRC 16803 / CGMCC 4.1857 / CIP 109030 / JCM 12277 / KCTC 19219 / NBRC 100920 / 33214</strain>
    </source>
</reference>
<evidence type="ECO:0000313" key="1">
    <source>
        <dbReference type="EMBL" id="SEL97281.1"/>
    </source>
</evidence>
<dbReference type="Pfam" id="PF19850">
    <property type="entry name" value="DUF6325"/>
    <property type="match status" value="1"/>
</dbReference>
<organism evidence="1 2">
    <name type="scientific">Streptacidiphilus jiangxiensis</name>
    <dbReference type="NCBI Taxonomy" id="235985"/>
    <lineage>
        <taxon>Bacteria</taxon>
        <taxon>Bacillati</taxon>
        <taxon>Actinomycetota</taxon>
        <taxon>Actinomycetes</taxon>
        <taxon>Kitasatosporales</taxon>
        <taxon>Streptomycetaceae</taxon>
        <taxon>Streptacidiphilus</taxon>
    </lineage>
</organism>
<evidence type="ECO:0008006" key="3">
    <source>
        <dbReference type="Google" id="ProtNLM"/>
    </source>
</evidence>
<dbReference type="EMBL" id="FOAZ01000016">
    <property type="protein sequence ID" value="SEL97281.1"/>
    <property type="molecule type" value="Genomic_DNA"/>
</dbReference>
<dbReference type="Proteomes" id="UP000183015">
    <property type="component" value="Unassembled WGS sequence"/>
</dbReference>
<proteinExistence type="predicted"/>
<dbReference type="AlphaFoldDB" id="A0A1H7UK04"/>